<feature type="compositionally biased region" description="Basic and acidic residues" evidence="3">
    <location>
        <begin position="643"/>
        <end position="653"/>
    </location>
</feature>
<evidence type="ECO:0000256" key="1">
    <source>
        <dbReference type="PROSITE-ProRule" id="PRU00723"/>
    </source>
</evidence>
<feature type="zinc finger region" description="C3H1-type" evidence="1">
    <location>
        <begin position="45"/>
        <end position="81"/>
    </location>
</feature>
<keyword evidence="1" id="KW-0479">Metal-binding</keyword>
<dbReference type="AlphaFoldDB" id="A0A0C9VQ02"/>
<evidence type="ECO:0000256" key="2">
    <source>
        <dbReference type="SAM" id="Coils"/>
    </source>
</evidence>
<organism evidence="5 6">
    <name type="scientific">Sphaerobolus stellatus (strain SS14)</name>
    <dbReference type="NCBI Taxonomy" id="990650"/>
    <lineage>
        <taxon>Eukaryota</taxon>
        <taxon>Fungi</taxon>
        <taxon>Dikarya</taxon>
        <taxon>Basidiomycota</taxon>
        <taxon>Agaricomycotina</taxon>
        <taxon>Agaricomycetes</taxon>
        <taxon>Phallomycetidae</taxon>
        <taxon>Geastrales</taxon>
        <taxon>Sphaerobolaceae</taxon>
        <taxon>Sphaerobolus</taxon>
    </lineage>
</organism>
<feature type="compositionally biased region" description="Polar residues" evidence="3">
    <location>
        <begin position="773"/>
        <end position="793"/>
    </location>
</feature>
<sequence length="1237" mass="138848">MRMVRCKFFDNNGRPRNGGCYRGDDCPFIHPDSPALWERTKPQHRTKSYRCRYFTSHGTTIGHGCRYTDSPAECPFSHPEEPTWESAAPPRKPLLDESEPAVSFSSPESYTELPTSSTNNITTGPRALISAAEPPPFRPNNISPEPPPAEAMLVDPIPPSKTSDAKSNNVSNGKENKSIANEPAPNSNVSLEQKRWKKIPPLVPMPNRKASEYNAVNSSLVDLTTKKWRGWVSTLEKVIAKCRELADIDATITIRREAMQFDLRKDRAAVEREMKAYEASCDPKREAILKDIKDLNDSLRNSKFWTHPINIPVEQLQDASGISLNDLGQTLDALQTRYSQLQEQLEQKESKKSTQDDDVEMVDAEEIDSASREEFAARTFALRDYAVRLSDLKSRIERAEEEDLFKLEELRELKEQVDRQVKEQQFLQSAFERSGHVLEHLQQELRPWVLHGLDGSMQNSVASTELSKSYKTADQEIRSLREAVAELGTQKDSAEKKQEQHEENTRALAKDIENIRARLASTTIPQVDYTSLSQDIEKDVQEHLRSSFWKVHGQIEAEYGQVRTRASALIDTMILPRAKQLVHNHHIPSSMPPPRCWNFDQETGEPLPPYYGCPRSNCPFAHPGSPRWEDAPKARKQKRTRKERSPSPHERRTYHSRTQSLERSPLHHPRSSIDTSRDRCSPGSTRRSPAPSLSSQGSQHRMKSRDGRGGRGGRDNRPQERRVPATWDSNPGASMSNGDTWGPAANTTDGGWSTNANVGWSTNDNGGFDNPWAPSTKTNSAQPPSPRNSWTRSRSPHSPPQPQVPPPLPPQSPSQLPPPPPSVEQKVSRPSMPPELVTGVDEAKVPSAPPKAPLAEGSNIAKAAGINEHIMLLADAVALRSEQKELDSLKVYQKYESSAWFKNASSETRESIQKSSQDHSQKMEELKSCLNGVIAKLVGQDVWPVVSTSSNSDVNFLEKLLEVERRLQDLETAAQRFEERLSAPEPEPVQHCDVGISTDPTNVQDLDTQLQSVEELVNDAANTAQETVNDIRDDIRVKLEYLQLGIEHDGEDTEMADAEAGSSTAKTKKGLRELADKLQNSLSVFENELASTIVGHGQLEKQLLEMHKENEVLRELVSKYQETSSELNERIARNGEELEALRALVAQTAKLQEQQTTTVIDERYLQQIRSQVTQQVIASLAPIVANYNEQVTVALQTQREETFEEILKKMSQTSLLISNLYNNVMHKLQPGSIPLSR</sequence>
<evidence type="ECO:0000259" key="4">
    <source>
        <dbReference type="PROSITE" id="PS50103"/>
    </source>
</evidence>
<dbReference type="PROSITE" id="PS50103">
    <property type="entry name" value="ZF_C3H1"/>
    <property type="match status" value="2"/>
</dbReference>
<dbReference type="OrthoDB" id="2677428at2759"/>
<evidence type="ECO:0000256" key="3">
    <source>
        <dbReference type="SAM" id="MobiDB-lite"/>
    </source>
</evidence>
<feature type="compositionally biased region" description="Basic and acidic residues" evidence="3">
    <location>
        <begin position="704"/>
        <end position="723"/>
    </location>
</feature>
<feature type="compositionally biased region" description="Polar residues" evidence="3">
    <location>
        <begin position="160"/>
        <end position="173"/>
    </location>
</feature>
<feature type="compositionally biased region" description="Polar residues" evidence="3">
    <location>
        <begin position="727"/>
        <end position="765"/>
    </location>
</feature>
<evidence type="ECO:0000313" key="6">
    <source>
        <dbReference type="Proteomes" id="UP000054279"/>
    </source>
</evidence>
<dbReference type="HOGENOM" id="CLU_267070_0_0_1"/>
<feature type="domain" description="C3H1-type" evidence="4">
    <location>
        <begin position="45"/>
        <end position="81"/>
    </location>
</feature>
<feature type="coiled-coil region" evidence="2">
    <location>
        <begin position="960"/>
        <end position="1023"/>
    </location>
</feature>
<dbReference type="GO" id="GO:0008270">
    <property type="term" value="F:zinc ion binding"/>
    <property type="evidence" value="ECO:0007669"/>
    <property type="project" value="UniProtKB-KW"/>
</dbReference>
<feature type="region of interest" description="Disordered" evidence="3">
    <location>
        <begin position="77"/>
        <end position="193"/>
    </location>
</feature>
<protein>
    <recommendedName>
        <fullName evidence="4">C3H1-type domain-containing protein</fullName>
    </recommendedName>
</protein>
<feature type="domain" description="C3H1-type" evidence="4">
    <location>
        <begin position="1"/>
        <end position="33"/>
    </location>
</feature>
<feature type="compositionally biased region" description="Pro residues" evidence="3">
    <location>
        <begin position="133"/>
        <end position="149"/>
    </location>
</feature>
<feature type="compositionally biased region" description="Polar residues" evidence="3">
    <location>
        <begin position="103"/>
        <end position="123"/>
    </location>
</feature>
<feature type="coiled-coil region" evidence="2">
    <location>
        <begin position="1068"/>
        <end position="1130"/>
    </location>
</feature>
<keyword evidence="1" id="KW-0863">Zinc-finger</keyword>
<feature type="zinc finger region" description="C3H1-type" evidence="1">
    <location>
        <begin position="1"/>
        <end position="33"/>
    </location>
</feature>
<feature type="coiled-coil region" evidence="2">
    <location>
        <begin position="324"/>
        <end position="358"/>
    </location>
</feature>
<proteinExistence type="predicted"/>
<dbReference type="Proteomes" id="UP000054279">
    <property type="component" value="Unassembled WGS sequence"/>
</dbReference>
<dbReference type="InterPro" id="IPR000571">
    <property type="entry name" value="Znf_CCCH"/>
</dbReference>
<accession>A0A0C9VQ02</accession>
<feature type="compositionally biased region" description="Pro residues" evidence="3">
    <location>
        <begin position="797"/>
        <end position="822"/>
    </location>
</feature>
<feature type="coiled-coil region" evidence="2">
    <location>
        <begin position="382"/>
        <end position="430"/>
    </location>
</feature>
<feature type="region of interest" description="Disordered" evidence="3">
    <location>
        <begin position="621"/>
        <end position="837"/>
    </location>
</feature>
<keyword evidence="6" id="KW-1185">Reference proteome</keyword>
<keyword evidence="2" id="KW-0175">Coiled coil</keyword>
<dbReference type="PANTHER" id="PTHR23159:SF60">
    <property type="entry name" value="SPINDLE ASSEMBLY ABNORMAL PROTEIN 4"/>
    <property type="match status" value="1"/>
</dbReference>
<name>A0A0C9VQ02_SPHS4</name>
<gene>
    <name evidence="5" type="ORF">M422DRAFT_779416</name>
</gene>
<reference evidence="5 6" key="1">
    <citation type="submission" date="2014-06" db="EMBL/GenBank/DDBJ databases">
        <title>Evolutionary Origins and Diversification of the Mycorrhizal Mutualists.</title>
        <authorList>
            <consortium name="DOE Joint Genome Institute"/>
            <consortium name="Mycorrhizal Genomics Consortium"/>
            <person name="Kohler A."/>
            <person name="Kuo A."/>
            <person name="Nagy L.G."/>
            <person name="Floudas D."/>
            <person name="Copeland A."/>
            <person name="Barry K.W."/>
            <person name="Cichocki N."/>
            <person name="Veneault-Fourrey C."/>
            <person name="LaButti K."/>
            <person name="Lindquist E.A."/>
            <person name="Lipzen A."/>
            <person name="Lundell T."/>
            <person name="Morin E."/>
            <person name="Murat C."/>
            <person name="Riley R."/>
            <person name="Ohm R."/>
            <person name="Sun H."/>
            <person name="Tunlid A."/>
            <person name="Henrissat B."/>
            <person name="Grigoriev I.V."/>
            <person name="Hibbett D.S."/>
            <person name="Martin F."/>
        </authorList>
    </citation>
    <scope>NUCLEOTIDE SEQUENCE [LARGE SCALE GENOMIC DNA]</scope>
    <source>
        <strain evidence="5 6">SS14</strain>
    </source>
</reference>
<feature type="coiled-coil region" evidence="2">
    <location>
        <begin position="470"/>
        <end position="518"/>
    </location>
</feature>
<keyword evidence="1" id="KW-0862">Zinc</keyword>
<dbReference type="EMBL" id="KN837118">
    <property type="protein sequence ID" value="KIJ44327.1"/>
    <property type="molecule type" value="Genomic_DNA"/>
</dbReference>
<evidence type="ECO:0000313" key="5">
    <source>
        <dbReference type="EMBL" id="KIJ44327.1"/>
    </source>
</evidence>
<dbReference type="PANTHER" id="PTHR23159">
    <property type="entry name" value="CENTROSOMAL PROTEIN 2"/>
    <property type="match status" value="1"/>
</dbReference>
<dbReference type="Gene3D" id="3.30.1370.210">
    <property type="match status" value="1"/>
</dbReference>
<feature type="compositionally biased region" description="Polar residues" evidence="3">
    <location>
        <begin position="682"/>
        <end position="699"/>
    </location>
</feature>